<evidence type="ECO:0000313" key="3">
    <source>
        <dbReference type="Proteomes" id="UP000002872"/>
    </source>
</evidence>
<dbReference type="HOGENOM" id="CLU_1240434_0_0_1"/>
<evidence type="ECO:0000256" key="1">
    <source>
        <dbReference type="SAM" id="Phobius"/>
    </source>
</evidence>
<accession>I3EFX5</accession>
<feature type="transmembrane region" description="Helical" evidence="1">
    <location>
        <begin position="33"/>
        <end position="54"/>
    </location>
</feature>
<keyword evidence="1" id="KW-0812">Transmembrane</keyword>
<dbReference type="VEuPathDB" id="MicrosporidiaDB:NEQG_01566"/>
<feature type="transmembrane region" description="Helical" evidence="1">
    <location>
        <begin position="124"/>
        <end position="146"/>
    </location>
</feature>
<dbReference type="OrthoDB" id="10461405at2759"/>
<name>I3EFX5_NEMP3</name>
<keyword evidence="1" id="KW-1133">Transmembrane helix</keyword>
<reference evidence="2" key="1">
    <citation type="submission" date="2011-01" db="EMBL/GenBank/DDBJ databases">
        <title>The Genome Sequence of Nematocida parisii strain ERTm3.</title>
        <authorList>
            <consortium name="The Broad Institute Genome Sequencing Platform"/>
            <consortium name="The Broad Institute Genome Sequencing Center for Infectious Disease"/>
            <person name="Cuomo C."/>
            <person name="Troemel E."/>
            <person name="Young S.K."/>
            <person name="Zeng Q."/>
            <person name="Gargeya S."/>
            <person name="Fitzgerald M."/>
            <person name="Haas B."/>
            <person name="Abouelleil A."/>
            <person name="Alvarado L."/>
            <person name="Arachchi H.M."/>
            <person name="Berlin A."/>
            <person name="Chapman S.B."/>
            <person name="Gearin G."/>
            <person name="Goldberg J."/>
            <person name="Griggs A."/>
            <person name="Gujja S."/>
            <person name="Hansen M."/>
            <person name="Heiman D."/>
            <person name="Howarth C."/>
            <person name="Larimer J."/>
            <person name="Lui A."/>
            <person name="MacDonald P.J.P."/>
            <person name="McCowen C."/>
            <person name="Montmayeur A."/>
            <person name="Murphy C."/>
            <person name="Neiman D."/>
            <person name="Pearson M."/>
            <person name="Priest M."/>
            <person name="Roberts A."/>
            <person name="Saif S."/>
            <person name="Shea T."/>
            <person name="Sisk P."/>
            <person name="Stolte C."/>
            <person name="Sykes S."/>
            <person name="Wortman J."/>
            <person name="Nusbaum C."/>
            <person name="Birren B."/>
        </authorList>
    </citation>
    <scope>NUCLEOTIDE SEQUENCE</scope>
    <source>
        <strain evidence="2">ERTm3</strain>
    </source>
</reference>
<organism evidence="2 3">
    <name type="scientific">Nematocida parisii (strain ERTm3)</name>
    <name type="common">Nematode killer fungus</name>
    <dbReference type="NCBI Taxonomy" id="935791"/>
    <lineage>
        <taxon>Eukaryota</taxon>
        <taxon>Fungi</taxon>
        <taxon>Fungi incertae sedis</taxon>
        <taxon>Microsporidia</taxon>
        <taxon>Nematocida</taxon>
    </lineage>
</organism>
<dbReference type="InParanoid" id="I3EFX5"/>
<feature type="transmembrane region" description="Helical" evidence="1">
    <location>
        <begin position="191"/>
        <end position="209"/>
    </location>
</feature>
<keyword evidence="3" id="KW-1185">Reference proteome</keyword>
<protein>
    <submittedName>
        <fullName evidence="2">Uncharacterized protein</fullName>
    </submittedName>
</protein>
<feature type="transmembrane region" description="Helical" evidence="1">
    <location>
        <begin position="90"/>
        <end position="112"/>
    </location>
</feature>
<evidence type="ECO:0000313" key="2">
    <source>
        <dbReference type="EMBL" id="EIJ88122.1"/>
    </source>
</evidence>
<feature type="transmembrane region" description="Helical" evidence="1">
    <location>
        <begin position="152"/>
        <end position="170"/>
    </location>
</feature>
<keyword evidence="1" id="KW-0472">Membrane</keyword>
<dbReference type="AlphaFoldDB" id="I3EFX5"/>
<dbReference type="Proteomes" id="UP000002872">
    <property type="component" value="Unassembled WGS sequence"/>
</dbReference>
<proteinExistence type="predicted"/>
<sequence>MMYIEINDYSHIKDVQKSTNEENLLNLLYFNTIVNFIRIIMNVLIFIYINIFNYNIFITVYKIDKIKGITLLCLSFSSLCLLLIKELYTNIIIINITAVLYVIFLIIPSVIFQQYWIPFLISNSVILSSEYAYISIISVLIMIIKYNCSNRLIITVIESVPSVIGLISLIEYEIRLIYMKNIRITKFKVSITCFFSFIFMIIGIILFYIDVIHDILKNQVITV</sequence>
<gene>
    <name evidence="2" type="ORF">NEQG_01566</name>
</gene>
<dbReference type="EMBL" id="GL870879">
    <property type="protein sequence ID" value="EIJ88122.1"/>
    <property type="molecule type" value="Genomic_DNA"/>
</dbReference>